<keyword evidence="2" id="KW-1185">Reference proteome</keyword>
<dbReference type="EMBL" id="NCXM01000002">
    <property type="protein sequence ID" value="OSC32057.1"/>
    <property type="molecule type" value="Genomic_DNA"/>
</dbReference>
<evidence type="ECO:0000313" key="2">
    <source>
        <dbReference type="Proteomes" id="UP000242320"/>
    </source>
</evidence>
<name>A0A1X2LDN4_9MYCO</name>
<evidence type="ECO:0000313" key="1">
    <source>
        <dbReference type="EMBL" id="OSC32057.1"/>
    </source>
</evidence>
<dbReference type="RefSeq" id="WP_085288480.1">
    <property type="nucleotide sequence ID" value="NZ_NCXM01000002.1"/>
</dbReference>
<dbReference type="Proteomes" id="UP000242320">
    <property type="component" value="Unassembled WGS sequence"/>
</dbReference>
<proteinExistence type="predicted"/>
<dbReference type="AlphaFoldDB" id="A0A1X2LDN4"/>
<comment type="caution">
    <text evidence="1">The sequence shown here is derived from an EMBL/GenBank/DDBJ whole genome shotgun (WGS) entry which is preliminary data.</text>
</comment>
<sequence>MEGTYWLTVLPETSKLRPQVKKVLSGVDSDAVIRPTIDTKARSGADKKAGPGAESQMRGGLGKLLRIEGPAPPARMRAARFNADIEGVDP</sequence>
<protein>
    <submittedName>
        <fullName evidence="1">Uncharacterized protein</fullName>
    </submittedName>
</protein>
<organism evidence="1 2">
    <name type="scientific">Mycolicibacterium vulneris</name>
    <dbReference type="NCBI Taxonomy" id="547163"/>
    <lineage>
        <taxon>Bacteria</taxon>
        <taxon>Bacillati</taxon>
        <taxon>Actinomycetota</taxon>
        <taxon>Actinomycetes</taxon>
        <taxon>Mycobacteriales</taxon>
        <taxon>Mycobacteriaceae</taxon>
        <taxon>Mycolicibacterium</taxon>
    </lineage>
</organism>
<gene>
    <name evidence="1" type="ORF">B8W69_02875</name>
</gene>
<accession>A0A1X2LDN4</accession>
<reference evidence="1 2" key="1">
    <citation type="submission" date="2017-04" db="EMBL/GenBank/DDBJ databases">
        <title>The new phylogeny of genus Mycobacterium.</title>
        <authorList>
            <person name="Tortoli E."/>
            <person name="Trovato A."/>
            <person name="Cirillo D.M."/>
        </authorList>
    </citation>
    <scope>NUCLEOTIDE SEQUENCE [LARGE SCALE GENOMIC DNA]</scope>
    <source>
        <strain evidence="1 2">DSM 45247</strain>
    </source>
</reference>